<gene>
    <name evidence="2" type="ORF">K435DRAFT_847070</name>
</gene>
<evidence type="ECO:0000313" key="2">
    <source>
        <dbReference type="EMBL" id="THV08179.1"/>
    </source>
</evidence>
<feature type="region of interest" description="Disordered" evidence="1">
    <location>
        <begin position="148"/>
        <end position="171"/>
    </location>
</feature>
<organism evidence="2 3">
    <name type="scientific">Dendrothele bispora (strain CBS 962.96)</name>
    <dbReference type="NCBI Taxonomy" id="1314807"/>
    <lineage>
        <taxon>Eukaryota</taxon>
        <taxon>Fungi</taxon>
        <taxon>Dikarya</taxon>
        <taxon>Basidiomycota</taxon>
        <taxon>Agaricomycotina</taxon>
        <taxon>Agaricomycetes</taxon>
        <taxon>Agaricomycetidae</taxon>
        <taxon>Agaricales</taxon>
        <taxon>Agaricales incertae sedis</taxon>
        <taxon>Dendrothele</taxon>
    </lineage>
</organism>
<evidence type="ECO:0000313" key="3">
    <source>
        <dbReference type="Proteomes" id="UP000297245"/>
    </source>
</evidence>
<reference evidence="2 3" key="1">
    <citation type="journal article" date="2019" name="Nat. Ecol. Evol.">
        <title>Megaphylogeny resolves global patterns of mushroom evolution.</title>
        <authorList>
            <person name="Varga T."/>
            <person name="Krizsan K."/>
            <person name="Foldi C."/>
            <person name="Dima B."/>
            <person name="Sanchez-Garcia M."/>
            <person name="Sanchez-Ramirez S."/>
            <person name="Szollosi G.J."/>
            <person name="Szarkandi J.G."/>
            <person name="Papp V."/>
            <person name="Albert L."/>
            <person name="Andreopoulos W."/>
            <person name="Angelini C."/>
            <person name="Antonin V."/>
            <person name="Barry K.W."/>
            <person name="Bougher N.L."/>
            <person name="Buchanan P."/>
            <person name="Buyck B."/>
            <person name="Bense V."/>
            <person name="Catcheside P."/>
            <person name="Chovatia M."/>
            <person name="Cooper J."/>
            <person name="Damon W."/>
            <person name="Desjardin D."/>
            <person name="Finy P."/>
            <person name="Geml J."/>
            <person name="Haridas S."/>
            <person name="Hughes K."/>
            <person name="Justo A."/>
            <person name="Karasinski D."/>
            <person name="Kautmanova I."/>
            <person name="Kiss B."/>
            <person name="Kocsube S."/>
            <person name="Kotiranta H."/>
            <person name="LaButti K.M."/>
            <person name="Lechner B.E."/>
            <person name="Liimatainen K."/>
            <person name="Lipzen A."/>
            <person name="Lukacs Z."/>
            <person name="Mihaltcheva S."/>
            <person name="Morgado L.N."/>
            <person name="Niskanen T."/>
            <person name="Noordeloos M.E."/>
            <person name="Ohm R.A."/>
            <person name="Ortiz-Santana B."/>
            <person name="Ovrebo C."/>
            <person name="Racz N."/>
            <person name="Riley R."/>
            <person name="Savchenko A."/>
            <person name="Shiryaev A."/>
            <person name="Soop K."/>
            <person name="Spirin V."/>
            <person name="Szebenyi C."/>
            <person name="Tomsovsky M."/>
            <person name="Tulloss R.E."/>
            <person name="Uehling J."/>
            <person name="Grigoriev I.V."/>
            <person name="Vagvolgyi C."/>
            <person name="Papp T."/>
            <person name="Martin F.M."/>
            <person name="Miettinen O."/>
            <person name="Hibbett D.S."/>
            <person name="Nagy L.G."/>
        </authorList>
    </citation>
    <scope>NUCLEOTIDE SEQUENCE [LARGE SCALE GENOMIC DNA]</scope>
    <source>
        <strain evidence="2 3">CBS 962.96</strain>
    </source>
</reference>
<feature type="compositionally biased region" description="Low complexity" evidence="1">
    <location>
        <begin position="615"/>
        <end position="632"/>
    </location>
</feature>
<accession>A0A4S8MZJ1</accession>
<keyword evidence="3" id="KW-1185">Reference proteome</keyword>
<proteinExistence type="predicted"/>
<dbReference type="Gene3D" id="1.20.58.2130">
    <property type="match status" value="1"/>
</dbReference>
<dbReference type="EMBL" id="ML179035">
    <property type="protein sequence ID" value="THV08179.1"/>
    <property type="molecule type" value="Genomic_DNA"/>
</dbReference>
<sequence length="714" mass="79085">MATISNYPFVLDTKPKIAWSDNHEKSLSKDFPFIVNGDEDPQQYVERTYLQFLWLPETLMPLKLLVPALRRVKDASSQESEEPHPLHTLLGRLLLTARSISEKYHDLPALLDKLSGEEDGKAIGEEEEMAIEEAMASYALSYEKSSGDQQARLGDVTEQQQQQRSEADSVPTWMDPKWRRTLIQRMERREFLVQILFHLLIVSLPGPRPLPKSNLNEISAPSSPSAPTSALPELSHVKRRKMKRQKKNVVPKPPAPSLNTEDHLERLMDKLSMWQLMGDLDPTGTTKRKKDELDWMQLFCRNVVEPQFKSTLPELCSLLRTKVFPNSPFSDEEQDRQQQEDSTSLMVSKHARTTVRSSSPDTTEARPLKRARTVSSTSLFSNNTSKPPKSSTSKHLSVPSSSSSANRRHPSPALSTTSTTSNSQHLHPRSRTLERSRSRSLSVTLAEEEHQKAVEAKERQRQRADSVGIGGVKKRVLTREVSMSRKPKAKPQAQASGSGLMEKTVKAVPTGNGGKKKDLVVTLVEATPEKPTRVIVGSRPQQSFQPLPFLLPSSASLSGSSSSKTTTVAASSVPANASDGGGADLGNQLLQPGQALKTKSRQANKIGAERESRSRSSSSPGPSGLSDLSELSELTEYEEEEGEGVQEDTEEGEEVWYPSTSSSPDVLLLGGKLQKSSSFGDFFDDEDDEDEGGEDAINWQAMNTPTKMRGKRRI</sequence>
<evidence type="ECO:0000256" key="1">
    <source>
        <dbReference type="SAM" id="MobiDB-lite"/>
    </source>
</evidence>
<dbReference type="Proteomes" id="UP000297245">
    <property type="component" value="Unassembled WGS sequence"/>
</dbReference>
<dbReference type="AlphaFoldDB" id="A0A4S8MZJ1"/>
<dbReference type="OrthoDB" id="3003917at2759"/>
<feature type="compositionally biased region" description="Low complexity" evidence="1">
    <location>
        <begin position="555"/>
        <end position="578"/>
    </location>
</feature>
<feature type="region of interest" description="Disordered" evidence="1">
    <location>
        <begin position="213"/>
        <end position="262"/>
    </location>
</feature>
<feature type="compositionally biased region" description="Acidic residues" evidence="1">
    <location>
        <begin position="633"/>
        <end position="654"/>
    </location>
</feature>
<feature type="compositionally biased region" description="Low complexity" evidence="1">
    <location>
        <begin position="381"/>
        <end position="404"/>
    </location>
</feature>
<feature type="region of interest" description="Disordered" evidence="1">
    <location>
        <begin position="327"/>
        <end position="466"/>
    </location>
</feature>
<feature type="compositionally biased region" description="Basic residues" evidence="1">
    <location>
        <begin position="237"/>
        <end position="249"/>
    </location>
</feature>
<protein>
    <recommendedName>
        <fullName evidence="4">DNA replication regulator Sld3 C-terminal domain-containing protein</fullName>
    </recommendedName>
</protein>
<name>A0A4S8MZJ1_DENBC</name>
<evidence type="ECO:0008006" key="4">
    <source>
        <dbReference type="Google" id="ProtNLM"/>
    </source>
</evidence>
<feature type="region of interest" description="Disordered" evidence="1">
    <location>
        <begin position="555"/>
        <end position="669"/>
    </location>
</feature>
<feature type="compositionally biased region" description="Basic and acidic residues" evidence="1">
    <location>
        <begin position="447"/>
        <end position="464"/>
    </location>
</feature>
<feature type="compositionally biased region" description="Low complexity" evidence="1">
    <location>
        <begin position="219"/>
        <end position="230"/>
    </location>
</feature>